<dbReference type="InterPro" id="IPR005829">
    <property type="entry name" value="Sugar_transporter_CS"/>
</dbReference>
<evidence type="ECO:0000313" key="10">
    <source>
        <dbReference type="Proteomes" id="UP000678513"/>
    </source>
</evidence>
<feature type="transmembrane region" description="Helical" evidence="7">
    <location>
        <begin position="240"/>
        <end position="257"/>
    </location>
</feature>
<feature type="transmembrane region" description="Helical" evidence="7">
    <location>
        <begin position="23"/>
        <end position="46"/>
    </location>
</feature>
<feature type="transmembrane region" description="Helical" evidence="7">
    <location>
        <begin position="413"/>
        <end position="433"/>
    </location>
</feature>
<dbReference type="RefSeq" id="WP_212325441.1">
    <property type="nucleotide sequence ID" value="NZ_AP024463.1"/>
</dbReference>
<evidence type="ECO:0000313" key="9">
    <source>
        <dbReference type="EMBL" id="QUC08840.1"/>
    </source>
</evidence>
<dbReference type="InterPro" id="IPR036259">
    <property type="entry name" value="MFS_trans_sf"/>
</dbReference>
<feature type="domain" description="Major facilitator superfamily (MFS) profile" evidence="8">
    <location>
        <begin position="24"/>
        <end position="508"/>
    </location>
</feature>
<dbReference type="PROSITE" id="PS00216">
    <property type="entry name" value="SUGAR_TRANSPORT_1"/>
    <property type="match status" value="1"/>
</dbReference>
<dbReference type="CDD" id="cd17502">
    <property type="entry name" value="MFS_Azr1_MDR_like"/>
    <property type="match status" value="1"/>
</dbReference>
<evidence type="ECO:0000259" key="8">
    <source>
        <dbReference type="PROSITE" id="PS50850"/>
    </source>
</evidence>
<feature type="transmembrane region" description="Helical" evidence="7">
    <location>
        <begin position="89"/>
        <end position="112"/>
    </location>
</feature>
<feature type="transmembrane region" description="Helical" evidence="7">
    <location>
        <begin position="313"/>
        <end position="334"/>
    </location>
</feature>
<keyword evidence="3" id="KW-1003">Cell membrane</keyword>
<evidence type="ECO:0000256" key="6">
    <source>
        <dbReference type="ARBA" id="ARBA00023136"/>
    </source>
</evidence>
<dbReference type="PANTHER" id="PTHR23501">
    <property type="entry name" value="MAJOR FACILITATOR SUPERFAMILY"/>
    <property type="match status" value="1"/>
</dbReference>
<keyword evidence="10" id="KW-1185">Reference proteome</keyword>
<feature type="transmembrane region" description="Helical" evidence="7">
    <location>
        <begin position="118"/>
        <end position="138"/>
    </location>
</feature>
<dbReference type="InterPro" id="IPR011701">
    <property type="entry name" value="MFS"/>
</dbReference>
<organism evidence="9 10">
    <name type="scientific">Arachnia rubra</name>
    <dbReference type="NCBI Taxonomy" id="1547448"/>
    <lineage>
        <taxon>Bacteria</taxon>
        <taxon>Bacillati</taxon>
        <taxon>Actinomycetota</taxon>
        <taxon>Actinomycetes</taxon>
        <taxon>Propionibacteriales</taxon>
        <taxon>Propionibacteriaceae</taxon>
        <taxon>Arachnia</taxon>
    </lineage>
</organism>
<feature type="transmembrane region" description="Helical" evidence="7">
    <location>
        <begin position="215"/>
        <end position="234"/>
    </location>
</feature>
<keyword evidence="4 7" id="KW-0812">Transmembrane</keyword>
<gene>
    <name evidence="9" type="ORF">J5A65_03645</name>
</gene>
<dbReference type="SUPFAM" id="SSF103473">
    <property type="entry name" value="MFS general substrate transporter"/>
    <property type="match status" value="1"/>
</dbReference>
<dbReference type="PANTHER" id="PTHR23501:SF197">
    <property type="entry name" value="COMD"/>
    <property type="match status" value="1"/>
</dbReference>
<feature type="transmembrane region" description="Helical" evidence="7">
    <location>
        <begin position="481"/>
        <end position="503"/>
    </location>
</feature>
<evidence type="ECO:0000256" key="2">
    <source>
        <dbReference type="ARBA" id="ARBA00022448"/>
    </source>
</evidence>
<evidence type="ECO:0000256" key="5">
    <source>
        <dbReference type="ARBA" id="ARBA00022989"/>
    </source>
</evidence>
<feature type="transmembrane region" description="Helical" evidence="7">
    <location>
        <begin position="175"/>
        <end position="194"/>
    </location>
</feature>
<proteinExistence type="predicted"/>
<dbReference type="NCBIfam" id="TIGR00711">
    <property type="entry name" value="efflux_EmrB"/>
    <property type="match status" value="1"/>
</dbReference>
<feature type="transmembrane region" description="Helical" evidence="7">
    <location>
        <begin position="277"/>
        <end position="301"/>
    </location>
</feature>
<keyword evidence="6 7" id="KW-0472">Membrane</keyword>
<dbReference type="Gene3D" id="1.20.1720.10">
    <property type="entry name" value="Multidrug resistance protein D"/>
    <property type="match status" value="1"/>
</dbReference>
<protein>
    <submittedName>
        <fullName evidence="9">MFS transporter</fullName>
    </submittedName>
</protein>
<sequence length="685" mass="73075">MSEGVGQVTGNPSASFDFHAVRWAYAGLVVGMFTASISQTIVSPAIPRIVADLGGLAWYSWLSTIVMLVSAVITPVSGKLSDIFGRRRFYILGLGLFLAGSALSGMAMNFPFLIFSRAIQGAGMGILLPLSQTILGAIIPPRQRGKYQGYMGAVMGASQAAGPLIGGWITDAYSWRWLFYISMPVGLTALIIILRHLKVPEADVNGTIDHAGISTMTVAVTSGLLGISLGGSLGWLRPEVLVLLAIGAAFTIAFVLVERRATEPIIPLRLLRNSVFVTASSGAFFMNMSMFVVMIYVPVYAQGVLGVSATESGLILIPMNVVLFSTGIVIGNLVTRTGHYKEFVAAGSAIQVVGAILVMRLSSSSTSLEALLTTAIYGLGYGMSFQLYVLAIQNAVQRRDLGVATSGLQFFRNIGSTLGTAIAGTIMTTHLMGGIDNRLTPELRALTPPEGLDPNVVLTPESLAGLPAPLADVLRSALADAMSSVFLLLPLLTTLSLAATLCIKPLRLRETLDDRPGELLDATAMSSPDQERHHLSCEDEHTRHKERIMGAHLVLLAEEVGDKNPILRDAVAEFGGGDLARGLQLLRSTGTMLLSEDPKVIDEHEAFAVELSQRGRARHMLSRDITDRLDAVATLVAQRPTGTPTKPRIDTVEGIDGVSMRRALMMLDSALVADIATRRMTTKPG</sequence>
<keyword evidence="2" id="KW-0813">Transport</keyword>
<accession>A0ABX7Y6J9</accession>
<dbReference type="Pfam" id="PF07690">
    <property type="entry name" value="MFS_1"/>
    <property type="match status" value="1"/>
</dbReference>
<evidence type="ECO:0000256" key="4">
    <source>
        <dbReference type="ARBA" id="ARBA00022692"/>
    </source>
</evidence>
<feature type="transmembrane region" description="Helical" evidence="7">
    <location>
        <begin position="58"/>
        <end position="77"/>
    </location>
</feature>
<evidence type="ECO:0000256" key="1">
    <source>
        <dbReference type="ARBA" id="ARBA00004651"/>
    </source>
</evidence>
<feature type="transmembrane region" description="Helical" evidence="7">
    <location>
        <begin position="374"/>
        <end position="392"/>
    </location>
</feature>
<dbReference type="Proteomes" id="UP000678513">
    <property type="component" value="Chromosome"/>
</dbReference>
<feature type="transmembrane region" description="Helical" evidence="7">
    <location>
        <begin position="150"/>
        <end position="169"/>
    </location>
</feature>
<dbReference type="EMBL" id="CP072384">
    <property type="protein sequence ID" value="QUC08840.1"/>
    <property type="molecule type" value="Genomic_DNA"/>
</dbReference>
<dbReference type="InterPro" id="IPR020846">
    <property type="entry name" value="MFS_dom"/>
</dbReference>
<evidence type="ECO:0000256" key="7">
    <source>
        <dbReference type="SAM" id="Phobius"/>
    </source>
</evidence>
<dbReference type="InterPro" id="IPR004638">
    <property type="entry name" value="EmrB-like"/>
</dbReference>
<evidence type="ECO:0000256" key="3">
    <source>
        <dbReference type="ARBA" id="ARBA00022475"/>
    </source>
</evidence>
<dbReference type="PROSITE" id="PS50850">
    <property type="entry name" value="MFS"/>
    <property type="match status" value="1"/>
</dbReference>
<dbReference type="Gene3D" id="1.20.1250.20">
    <property type="entry name" value="MFS general substrate transporter like domains"/>
    <property type="match status" value="1"/>
</dbReference>
<keyword evidence="5 7" id="KW-1133">Transmembrane helix</keyword>
<feature type="transmembrane region" description="Helical" evidence="7">
    <location>
        <begin position="343"/>
        <end position="362"/>
    </location>
</feature>
<reference evidence="9 10" key="1">
    <citation type="submission" date="2021-03" db="EMBL/GenBank/DDBJ databases">
        <title>Human Oral Microbial Genomes.</title>
        <authorList>
            <person name="Johnston C.D."/>
            <person name="Chen T."/>
            <person name="Dewhirst F.E."/>
        </authorList>
    </citation>
    <scope>NUCLEOTIDE SEQUENCE [LARGE SCALE GENOMIC DNA]</scope>
    <source>
        <strain evidence="9 10">DSMZ 100122</strain>
    </source>
</reference>
<comment type="subcellular location">
    <subcellularLocation>
        <location evidence="1">Cell membrane</location>
        <topology evidence="1">Multi-pass membrane protein</topology>
    </subcellularLocation>
</comment>
<name>A0ABX7Y6J9_9ACTN</name>